<dbReference type="AlphaFoldDB" id="A0A1D2N6U0"/>
<dbReference type="Pfam" id="PF07648">
    <property type="entry name" value="Kazal_2"/>
    <property type="match status" value="1"/>
</dbReference>
<protein>
    <submittedName>
        <fullName evidence="3">Serine protease inhibitor dipetalogastin</fullName>
    </submittedName>
</protein>
<evidence type="ECO:0000313" key="3">
    <source>
        <dbReference type="EMBL" id="ODN00974.1"/>
    </source>
</evidence>
<accession>A0A1D2N6U0</accession>
<feature type="signal peptide" evidence="1">
    <location>
        <begin position="1"/>
        <end position="22"/>
    </location>
</feature>
<evidence type="ECO:0000256" key="1">
    <source>
        <dbReference type="SAM" id="SignalP"/>
    </source>
</evidence>
<keyword evidence="4" id="KW-1185">Reference proteome</keyword>
<name>A0A1D2N6U0_ORCCI</name>
<dbReference type="SUPFAM" id="SSF100895">
    <property type="entry name" value="Kazal-type serine protease inhibitors"/>
    <property type="match status" value="1"/>
</dbReference>
<dbReference type="SMART" id="SM00280">
    <property type="entry name" value="KAZAL"/>
    <property type="match status" value="1"/>
</dbReference>
<evidence type="ECO:0000259" key="2">
    <source>
        <dbReference type="PROSITE" id="PS51465"/>
    </source>
</evidence>
<feature type="chain" id="PRO_5008905131" evidence="1">
    <location>
        <begin position="23"/>
        <end position="106"/>
    </location>
</feature>
<reference evidence="3 4" key="1">
    <citation type="journal article" date="2016" name="Genome Biol. Evol.">
        <title>Gene Family Evolution Reflects Adaptation to Soil Environmental Stressors in the Genome of the Collembolan Orchesella cincta.</title>
        <authorList>
            <person name="Faddeeva-Vakhrusheva A."/>
            <person name="Derks M.F."/>
            <person name="Anvar S.Y."/>
            <person name="Agamennone V."/>
            <person name="Suring W."/>
            <person name="Smit S."/>
            <person name="van Straalen N.M."/>
            <person name="Roelofs D."/>
        </authorList>
    </citation>
    <scope>NUCLEOTIDE SEQUENCE [LARGE SCALE GENOMIC DNA]</scope>
    <source>
        <tissue evidence="3">Mixed pool</tissue>
    </source>
</reference>
<dbReference type="PROSITE" id="PS00282">
    <property type="entry name" value="KAZAL_1"/>
    <property type="match status" value="1"/>
</dbReference>
<sequence length="106" mass="11776">MSYRWNLAILVVAIVCIGACNAKSLVAQPQHNQSAGSSLEPQTTTTKRAFVCKCEDIAEPLCANNGVTYTNMCRFECAKHKVSRLRIVKEGECGKYLSRLQFWAFG</sequence>
<dbReference type="Proteomes" id="UP000094527">
    <property type="component" value="Unassembled WGS sequence"/>
</dbReference>
<proteinExistence type="predicted"/>
<dbReference type="InterPro" id="IPR036058">
    <property type="entry name" value="Kazal_dom_sf"/>
</dbReference>
<dbReference type="EMBL" id="LJIJ01000179">
    <property type="protein sequence ID" value="ODN00974.1"/>
    <property type="molecule type" value="Genomic_DNA"/>
</dbReference>
<dbReference type="InterPro" id="IPR002350">
    <property type="entry name" value="Kazal_dom"/>
</dbReference>
<comment type="caution">
    <text evidence="3">The sequence shown here is derived from an EMBL/GenBank/DDBJ whole genome shotgun (WGS) entry which is preliminary data.</text>
</comment>
<gene>
    <name evidence="3" type="ORF">Ocin01_05715</name>
</gene>
<keyword evidence="1" id="KW-0732">Signal</keyword>
<feature type="domain" description="Kazal-like" evidence="2">
    <location>
        <begin position="46"/>
        <end position="95"/>
    </location>
</feature>
<dbReference type="PROSITE" id="PS51465">
    <property type="entry name" value="KAZAL_2"/>
    <property type="match status" value="1"/>
</dbReference>
<dbReference type="Gene3D" id="3.30.60.30">
    <property type="match status" value="1"/>
</dbReference>
<dbReference type="CDD" id="cd00104">
    <property type="entry name" value="KAZAL_FS"/>
    <property type="match status" value="1"/>
</dbReference>
<organism evidence="3 4">
    <name type="scientific">Orchesella cincta</name>
    <name type="common">Springtail</name>
    <name type="synonym">Podura cincta</name>
    <dbReference type="NCBI Taxonomy" id="48709"/>
    <lineage>
        <taxon>Eukaryota</taxon>
        <taxon>Metazoa</taxon>
        <taxon>Ecdysozoa</taxon>
        <taxon>Arthropoda</taxon>
        <taxon>Hexapoda</taxon>
        <taxon>Collembola</taxon>
        <taxon>Entomobryomorpha</taxon>
        <taxon>Entomobryoidea</taxon>
        <taxon>Orchesellidae</taxon>
        <taxon>Orchesellinae</taxon>
        <taxon>Orchesella</taxon>
    </lineage>
</organism>
<dbReference type="OrthoDB" id="88467at2759"/>
<evidence type="ECO:0000313" key="4">
    <source>
        <dbReference type="Proteomes" id="UP000094527"/>
    </source>
</evidence>